<comment type="caution">
    <text evidence="2">The sequence shown here is derived from an EMBL/GenBank/DDBJ whole genome shotgun (WGS) entry which is preliminary data.</text>
</comment>
<dbReference type="AlphaFoldDB" id="A0A484FVR4"/>
<reference evidence="3" key="2">
    <citation type="journal article" date="2019" name="Mol. Plant Microbe Interact.">
        <title>Genome sequence resources for four phytopathogenic fungi from the Colletotrichum orbiculare species complex.</title>
        <authorList>
            <person name="Gan P."/>
            <person name="Tsushima A."/>
            <person name="Narusaka M."/>
            <person name="Narusaka Y."/>
            <person name="Takano Y."/>
            <person name="Kubo Y."/>
            <person name="Shirasu K."/>
        </authorList>
    </citation>
    <scope>GENOME REANNOTATION</scope>
    <source>
        <strain evidence="3">104-T / ATCC 96160 / CBS 514.97 / LARS 414 / MAFF 240422</strain>
    </source>
</reference>
<feature type="compositionally biased region" description="Polar residues" evidence="1">
    <location>
        <begin position="251"/>
        <end position="271"/>
    </location>
</feature>
<protein>
    <submittedName>
        <fullName evidence="2">Uncharacterized protein</fullName>
    </submittedName>
</protein>
<evidence type="ECO:0000256" key="1">
    <source>
        <dbReference type="SAM" id="MobiDB-lite"/>
    </source>
</evidence>
<organism evidence="2 3">
    <name type="scientific">Colletotrichum orbiculare (strain 104-T / ATCC 96160 / CBS 514.97 / LARS 414 / MAFF 240422)</name>
    <name type="common">Cucumber anthracnose fungus</name>
    <name type="synonym">Colletotrichum lagenarium</name>
    <dbReference type="NCBI Taxonomy" id="1213857"/>
    <lineage>
        <taxon>Eukaryota</taxon>
        <taxon>Fungi</taxon>
        <taxon>Dikarya</taxon>
        <taxon>Ascomycota</taxon>
        <taxon>Pezizomycotina</taxon>
        <taxon>Sordariomycetes</taxon>
        <taxon>Hypocreomycetidae</taxon>
        <taxon>Glomerellales</taxon>
        <taxon>Glomerellaceae</taxon>
        <taxon>Colletotrichum</taxon>
        <taxon>Colletotrichum orbiculare species complex</taxon>
    </lineage>
</organism>
<dbReference type="Proteomes" id="UP000014480">
    <property type="component" value="Unassembled WGS sequence"/>
</dbReference>
<sequence>MRERAARVWWPLILVERRQPRLIRQPGAKYKGHPSTMRKEVVQHEAQQRWHLSHAAPPEMPTAKNVTDLTKIYQSKMKYGRGLHDIFESKIHIFRDSCLKLDIPECVWAGVFSIMLKDQALEYYLDHLQTPNQRHTVPKAYDVPSPGETNSRRNRVALSPIEETARKHRAAADDDDVSGGEYTDCALERDGKSGRVKQATGHVVCQGYKLKATVYQLSSEEQPFDQFRHGRARPGNALRSAKGPRWRRASNPITTTLSTRQLPQLSRQMGL</sequence>
<dbReference type="EMBL" id="AMCV02000015">
    <property type="protein sequence ID" value="TDZ21147.1"/>
    <property type="molecule type" value="Genomic_DNA"/>
</dbReference>
<reference evidence="3" key="1">
    <citation type="journal article" date="2013" name="New Phytol.">
        <title>Comparative genomic and transcriptomic analyses reveal the hemibiotrophic stage shift of Colletotrichum fungi.</title>
        <authorList>
            <person name="Gan P."/>
            <person name="Ikeda K."/>
            <person name="Irieda H."/>
            <person name="Narusaka M."/>
            <person name="O'Connell R.J."/>
            <person name="Narusaka Y."/>
            <person name="Takano Y."/>
            <person name="Kubo Y."/>
            <person name="Shirasu K."/>
        </authorList>
    </citation>
    <scope>NUCLEOTIDE SEQUENCE [LARGE SCALE GENOMIC DNA]</scope>
    <source>
        <strain evidence="3">104-T / ATCC 96160 / CBS 514.97 / LARS 414 / MAFF 240422</strain>
    </source>
</reference>
<accession>A0A484FVR4</accession>
<proteinExistence type="predicted"/>
<evidence type="ECO:0000313" key="3">
    <source>
        <dbReference type="Proteomes" id="UP000014480"/>
    </source>
</evidence>
<dbReference type="OrthoDB" id="4850545at2759"/>
<evidence type="ECO:0000313" key="2">
    <source>
        <dbReference type="EMBL" id="TDZ21147.1"/>
    </source>
</evidence>
<keyword evidence="3" id="KW-1185">Reference proteome</keyword>
<gene>
    <name evidence="2" type="ORF">Cob_v006022</name>
</gene>
<name>A0A484FVR4_COLOR</name>
<dbReference type="STRING" id="1213857.A0A484FVR4"/>
<feature type="region of interest" description="Disordered" evidence="1">
    <location>
        <begin position="227"/>
        <end position="271"/>
    </location>
</feature>